<dbReference type="PANTHER" id="PTHR46481">
    <property type="entry name" value="ZINC FINGER BED DOMAIN-CONTAINING PROTEIN 4"/>
    <property type="match status" value="1"/>
</dbReference>
<comment type="subcellular location">
    <subcellularLocation>
        <location evidence="1">Nucleus</location>
    </subcellularLocation>
</comment>
<evidence type="ECO:0000256" key="3">
    <source>
        <dbReference type="ARBA" id="ARBA00022771"/>
    </source>
</evidence>
<evidence type="ECO:0000256" key="6">
    <source>
        <dbReference type="SAM" id="MobiDB-lite"/>
    </source>
</evidence>
<evidence type="ECO:0000256" key="2">
    <source>
        <dbReference type="ARBA" id="ARBA00022723"/>
    </source>
</evidence>
<keyword evidence="3" id="KW-0863">Zinc-finger</keyword>
<dbReference type="AlphaFoldDB" id="A0AAV9Z112"/>
<dbReference type="GO" id="GO:0008270">
    <property type="term" value="F:zinc ion binding"/>
    <property type="evidence" value="ECO:0007669"/>
    <property type="project" value="UniProtKB-KW"/>
</dbReference>
<sequence length="941" mass="106047">MELAAEQYEELKAASERFIASDNFNYIDTKILMDRIFGADRSSDEAQKWATYWTELLDEYAKMKDGDAYKLAVLPRRAEDIVEMDVDTSNSSETPPTATLSNDSLRSDREAERAERKANGNEHGKEKKDRGRSFDDLMAAVFIERQELNGKGEMKPVYYCLGCDNPVRNNNNKRNTSHMIGCRALQRDFPATWTRFKDDVQPSVEQVASGEAPAPPLRTKKRKIEDATEGRAPLPGITTPLGDDANGSPAASVQSSLDNMWGNSKITTVRQAIIDYLLLRLIVCCALAFSLCDNGFFRDFCNALCPGYSLPDRSNFVSYNLVVETENAMKQLQSLLTSFIHLTMSFDGWSSRRNDEIYTVHVSTPTRMSYLVAGIILTGLSTTGETICARLTEILVFYAAVRFSMIVSDTTGNVKKCRALICKKYPWILNCPDPAHQLNLLMKDLMVGSKKFPKILGFAQVMKIISQIVTYFSHSNYGKKHLKDKLKEQVDQRGLVSFGETRFSTFAEQSSSVSRCLPAMSQCFKEGLIAFDTKVTKPLQKYFIADSPAQLELRANLYNINMLLQPMARALKTLENSQVTISDVYNIWIGMGIGLSNVFIDPENPINKYHQETVDCYNRRYAIFMNDCTPGMFILAYLLDPVYYSDGAIRLALPPRVNFSKQTASPLVVYLISKAREMLQNEQKREQRGDKSEGDILVKQMISYMYRDAPFDLPCKELSVRLAWWKSIAKDSNAYLLARLGIKLFSVVPSEMCDERTASKLTAMSTAKRNNLTADNLVRCAQLNQYWRYGFGSAEVKQHCQKVRLELPTPNRKPSDPIVAGIPSLRDLLNAESTSDSPAEIDEDKLFNPPDPYGIKDYEAMQEDEEDSDFTPPPLVCRKADFPVFDIETYIDLKAPKLTARFAADQEKPKADVAAPKKAAKAPATQWSVDDAEWDADNWDA</sequence>
<dbReference type="EMBL" id="JAWWNJ010000256">
    <property type="protein sequence ID" value="KAK6966796.1"/>
    <property type="molecule type" value="Genomic_DNA"/>
</dbReference>
<feature type="compositionally biased region" description="Low complexity" evidence="6">
    <location>
        <begin position="912"/>
        <end position="924"/>
    </location>
</feature>
<dbReference type="PANTHER" id="PTHR46481:SF10">
    <property type="entry name" value="ZINC FINGER BED DOMAIN-CONTAINING PROTEIN 39"/>
    <property type="match status" value="1"/>
</dbReference>
<feature type="region of interest" description="Disordered" evidence="6">
    <location>
        <begin position="905"/>
        <end position="941"/>
    </location>
</feature>
<feature type="compositionally biased region" description="Acidic residues" evidence="6">
    <location>
        <begin position="930"/>
        <end position="941"/>
    </location>
</feature>
<reference evidence="7 8" key="1">
    <citation type="journal article" date="2024" name="J Genomics">
        <title>Draft genome sequencing and assembly of Favolaschia claudopus CIRM-BRFM 2984 isolated from oak limbs.</title>
        <authorList>
            <person name="Navarro D."/>
            <person name="Drula E."/>
            <person name="Chaduli D."/>
            <person name="Cazenave R."/>
            <person name="Ahrendt S."/>
            <person name="Wang J."/>
            <person name="Lipzen A."/>
            <person name="Daum C."/>
            <person name="Barry K."/>
            <person name="Grigoriev I.V."/>
            <person name="Favel A."/>
            <person name="Rosso M.N."/>
            <person name="Martin F."/>
        </authorList>
    </citation>
    <scope>NUCLEOTIDE SEQUENCE [LARGE SCALE GENOMIC DNA]</scope>
    <source>
        <strain evidence="7 8">CIRM-BRFM 2984</strain>
    </source>
</reference>
<protein>
    <submittedName>
        <fullName evidence="7">Ribonuclease H-like domain-containing protein</fullName>
    </submittedName>
</protein>
<accession>A0AAV9Z112</accession>
<keyword evidence="5" id="KW-0539">Nucleus</keyword>
<dbReference type="SUPFAM" id="SSF53098">
    <property type="entry name" value="Ribonuclease H-like"/>
    <property type="match status" value="1"/>
</dbReference>
<gene>
    <name evidence="7" type="ORF">R3P38DRAFT_2754364</name>
</gene>
<evidence type="ECO:0000313" key="8">
    <source>
        <dbReference type="Proteomes" id="UP001362999"/>
    </source>
</evidence>
<keyword evidence="2" id="KW-0479">Metal-binding</keyword>
<organism evidence="7 8">
    <name type="scientific">Favolaschia claudopus</name>
    <dbReference type="NCBI Taxonomy" id="2862362"/>
    <lineage>
        <taxon>Eukaryota</taxon>
        <taxon>Fungi</taxon>
        <taxon>Dikarya</taxon>
        <taxon>Basidiomycota</taxon>
        <taxon>Agaricomycotina</taxon>
        <taxon>Agaricomycetes</taxon>
        <taxon>Agaricomycetidae</taxon>
        <taxon>Agaricales</taxon>
        <taxon>Marasmiineae</taxon>
        <taxon>Mycenaceae</taxon>
        <taxon>Favolaschia</taxon>
    </lineage>
</organism>
<feature type="region of interest" description="Disordered" evidence="6">
    <location>
        <begin position="204"/>
        <end position="253"/>
    </location>
</feature>
<feature type="compositionally biased region" description="Basic and acidic residues" evidence="6">
    <location>
        <begin position="105"/>
        <end position="131"/>
    </location>
</feature>
<feature type="compositionally biased region" description="Polar residues" evidence="6">
    <location>
        <begin position="87"/>
        <end position="104"/>
    </location>
</feature>
<dbReference type="Proteomes" id="UP001362999">
    <property type="component" value="Unassembled WGS sequence"/>
</dbReference>
<keyword evidence="4" id="KW-0862">Zinc</keyword>
<dbReference type="InterPro" id="IPR052035">
    <property type="entry name" value="ZnF_BED_domain_contain"/>
</dbReference>
<evidence type="ECO:0000256" key="4">
    <source>
        <dbReference type="ARBA" id="ARBA00022833"/>
    </source>
</evidence>
<dbReference type="InterPro" id="IPR012337">
    <property type="entry name" value="RNaseH-like_sf"/>
</dbReference>
<keyword evidence="8" id="KW-1185">Reference proteome</keyword>
<feature type="region of interest" description="Disordered" evidence="6">
    <location>
        <begin position="85"/>
        <end position="131"/>
    </location>
</feature>
<dbReference type="GO" id="GO:0005634">
    <property type="term" value="C:nucleus"/>
    <property type="evidence" value="ECO:0007669"/>
    <property type="project" value="UniProtKB-SubCell"/>
</dbReference>
<name>A0AAV9Z112_9AGAR</name>
<evidence type="ECO:0000256" key="1">
    <source>
        <dbReference type="ARBA" id="ARBA00004123"/>
    </source>
</evidence>
<evidence type="ECO:0000256" key="5">
    <source>
        <dbReference type="ARBA" id="ARBA00023242"/>
    </source>
</evidence>
<proteinExistence type="predicted"/>
<evidence type="ECO:0000313" key="7">
    <source>
        <dbReference type="EMBL" id="KAK6966796.1"/>
    </source>
</evidence>
<comment type="caution">
    <text evidence="7">The sequence shown here is derived from an EMBL/GenBank/DDBJ whole genome shotgun (WGS) entry which is preliminary data.</text>
</comment>